<evidence type="ECO:0000313" key="2">
    <source>
        <dbReference type="EMBL" id="CUV08832.1"/>
    </source>
</evidence>
<dbReference type="InterPro" id="IPR025965">
    <property type="entry name" value="FlgD/Vpr_Ig-like"/>
</dbReference>
<organism evidence="2">
    <name type="scientific">hydrothermal vent metagenome</name>
    <dbReference type="NCBI Taxonomy" id="652676"/>
    <lineage>
        <taxon>unclassified sequences</taxon>
        <taxon>metagenomes</taxon>
        <taxon>ecological metagenomes</taxon>
    </lineage>
</organism>
<feature type="domain" description="FlgD/Vpr Ig-like" evidence="1">
    <location>
        <begin position="660"/>
        <end position="712"/>
    </location>
</feature>
<dbReference type="AlphaFoldDB" id="A0A160VEX4"/>
<gene>
    <name evidence="2" type="ORF">MGWOODY_Mmi1904</name>
</gene>
<dbReference type="InterPro" id="IPR014867">
    <property type="entry name" value="Spore_coat_CotH_CotH2/3/7"/>
</dbReference>
<protein>
    <recommendedName>
        <fullName evidence="1">FlgD/Vpr Ig-like domain-containing protein</fullName>
    </recommendedName>
</protein>
<dbReference type="Gene3D" id="2.60.40.4070">
    <property type="match status" value="1"/>
</dbReference>
<proteinExistence type="predicted"/>
<name>A0A160VEX4_9ZZZZ</name>
<dbReference type="PANTHER" id="PTHR40050">
    <property type="entry name" value="INNER SPORE COAT PROTEIN H"/>
    <property type="match status" value="1"/>
</dbReference>
<dbReference type="EMBL" id="FAXC01000133">
    <property type="protein sequence ID" value="CUV08832.1"/>
    <property type="molecule type" value="Genomic_DNA"/>
</dbReference>
<dbReference type="Gene3D" id="2.60.120.260">
    <property type="entry name" value="Galactose-binding domain-like"/>
    <property type="match status" value="1"/>
</dbReference>
<dbReference type="Pfam" id="PF13860">
    <property type="entry name" value="FlgD_ig"/>
    <property type="match status" value="1"/>
</dbReference>
<reference evidence="2" key="1">
    <citation type="submission" date="2015-10" db="EMBL/GenBank/DDBJ databases">
        <authorList>
            <person name="Gilbert D.G."/>
        </authorList>
    </citation>
    <scope>NUCLEOTIDE SEQUENCE</scope>
</reference>
<evidence type="ECO:0000259" key="1">
    <source>
        <dbReference type="Pfam" id="PF13860"/>
    </source>
</evidence>
<accession>A0A160VEX4</accession>
<dbReference type="Pfam" id="PF08757">
    <property type="entry name" value="CotH"/>
    <property type="match status" value="1"/>
</dbReference>
<sequence>MLSDAVSQTHWETAIYTEDTWYYFVGTSAPPTNWNELDFDESSWSSGPGGFGYGDEDDNTTISNTLAVFFRKSFQVDELDEIVAAAIHGDYDDGFVAYINGVEIARSFNMGTPGTTVPYDQTTEGDHEAVMYQGGVPDVYIMDHNDLEGLLQAGENVFAVEVHNVNSTSSDMSSLFFLSFELNASVSYYGTTPDWFFVPTAFTTSHLPIVIVNTNGQDIPNENKITAHMGIIDNGPGETNHLSDPYNHYDGFIGIELRGSSTLWFPKKQFAVETRDNLGENNNVSLFGMPEENDWIFNAPYTDKSLMRNVLIYKMARDAGRYASRSHYFELVLNGDYRGVYVMLEKVKKDNNRVDIATLNPDDVSGDDLTGGYIVKIDKWDGENVGGWYSEPQLENYSGFYYQYHYPKPDDIVPEQQEYIINYIDNFEEVMISENFSDSSSGYASIINWYSFVDFFIMQEITKNVDGYRLSSYLYKDKDSNDGRLVAGPIWDFNLGFGNADYCDGGSTTGWAIDFNLVCPGDSYQIPFWWYLIWSDESFRWSVQQRWHDLRQTMLSNTVVNAVIDSLRDHIGVAADRNFERWPTLGEYVWPNYFIGETYEEEVEYLRDWIMTRMEWMDNELLATYGNTILVPELFSLNPVYPNPFNRSASIRYLLPIDTNIKLDIFNAKGVHIYRLFEGEKHAGIYTLSWDGKNNYGQEVSSGMYIILLEADNLQYNRHHYIETRKVILVK</sequence>
<dbReference type="PANTHER" id="PTHR40050:SF1">
    <property type="entry name" value="INNER SPORE COAT PROTEIN H"/>
    <property type="match status" value="1"/>
</dbReference>
<dbReference type="InterPro" id="IPR026444">
    <property type="entry name" value="Secre_tail"/>
</dbReference>
<dbReference type="NCBIfam" id="TIGR04183">
    <property type="entry name" value="Por_Secre_tail"/>
    <property type="match status" value="1"/>
</dbReference>